<evidence type="ECO:0000313" key="12">
    <source>
        <dbReference type="Proteomes" id="UP000267536"/>
    </source>
</evidence>
<dbReference type="InterPro" id="IPR001901">
    <property type="entry name" value="Translocase_SecE/Sec61-g"/>
</dbReference>
<feature type="compositionally biased region" description="Basic residues" evidence="10">
    <location>
        <begin position="65"/>
        <end position="74"/>
    </location>
</feature>
<comment type="caution">
    <text evidence="11">The sequence shown here is derived from an EMBL/GenBank/DDBJ whole genome shotgun (WGS) entry which is preliminary data.</text>
</comment>
<keyword evidence="8 9" id="KW-0472">Membrane</keyword>
<evidence type="ECO:0000256" key="1">
    <source>
        <dbReference type="ARBA" id="ARBA00004370"/>
    </source>
</evidence>
<organism evidence="11 12">
    <name type="scientific">Gordonia oryzae</name>
    <dbReference type="NCBI Taxonomy" id="2487349"/>
    <lineage>
        <taxon>Bacteria</taxon>
        <taxon>Bacillati</taxon>
        <taxon>Actinomycetota</taxon>
        <taxon>Actinomycetes</taxon>
        <taxon>Mycobacteriales</taxon>
        <taxon>Gordoniaceae</taxon>
        <taxon>Gordonia</taxon>
    </lineage>
</organism>
<dbReference type="GO" id="GO:0065002">
    <property type="term" value="P:intracellular protein transmembrane transport"/>
    <property type="evidence" value="ECO:0007669"/>
    <property type="project" value="UniProtKB-UniRule"/>
</dbReference>
<feature type="transmembrane region" description="Helical" evidence="9">
    <location>
        <begin position="137"/>
        <end position="158"/>
    </location>
</feature>
<dbReference type="AlphaFoldDB" id="A0A3N4GSA2"/>
<reference evidence="11 12" key="1">
    <citation type="submission" date="2018-11" db="EMBL/GenBank/DDBJ databases">
        <title>Draft genome sequence of Gordonia sp. RS15-1S isolated from rice stems.</title>
        <authorList>
            <person name="Muangham S."/>
        </authorList>
    </citation>
    <scope>NUCLEOTIDE SEQUENCE [LARGE SCALE GENOMIC DNA]</scope>
    <source>
        <strain evidence="11 12">RS15-1S</strain>
    </source>
</reference>
<proteinExistence type="inferred from homology"/>
<keyword evidence="6 9" id="KW-1133">Transmembrane helix</keyword>
<evidence type="ECO:0000256" key="2">
    <source>
        <dbReference type="ARBA" id="ARBA00022448"/>
    </source>
</evidence>
<dbReference type="PANTHER" id="PTHR33910">
    <property type="entry name" value="PROTEIN TRANSLOCASE SUBUNIT SECE"/>
    <property type="match status" value="1"/>
</dbReference>
<evidence type="ECO:0000256" key="8">
    <source>
        <dbReference type="ARBA" id="ARBA00023136"/>
    </source>
</evidence>
<evidence type="ECO:0000256" key="4">
    <source>
        <dbReference type="ARBA" id="ARBA00022692"/>
    </source>
</evidence>
<keyword evidence="12" id="KW-1185">Reference proteome</keyword>
<keyword evidence="2 9" id="KW-0813">Transport</keyword>
<dbReference type="GO" id="GO:0009306">
    <property type="term" value="P:protein secretion"/>
    <property type="evidence" value="ECO:0007669"/>
    <property type="project" value="UniProtKB-UniRule"/>
</dbReference>
<keyword evidence="7 9" id="KW-0811">Translocation</keyword>
<comment type="function">
    <text evidence="9">Essential subunit of the Sec protein translocation channel SecYEG. Clamps together the 2 halves of SecY. May contact the channel plug during translocation.</text>
</comment>
<keyword evidence="4 9" id="KW-0812">Transmembrane</keyword>
<evidence type="ECO:0000256" key="7">
    <source>
        <dbReference type="ARBA" id="ARBA00023010"/>
    </source>
</evidence>
<dbReference type="PANTHER" id="PTHR33910:SF1">
    <property type="entry name" value="PROTEIN TRANSLOCASE SUBUNIT SECE"/>
    <property type="match status" value="1"/>
</dbReference>
<protein>
    <recommendedName>
        <fullName evidence="9">Protein translocase subunit SecE</fullName>
    </recommendedName>
</protein>
<dbReference type="Gene3D" id="1.20.5.1030">
    <property type="entry name" value="Preprotein translocase secy subunit"/>
    <property type="match status" value="1"/>
</dbReference>
<evidence type="ECO:0000256" key="10">
    <source>
        <dbReference type="SAM" id="MobiDB-lite"/>
    </source>
</evidence>
<evidence type="ECO:0000256" key="9">
    <source>
        <dbReference type="HAMAP-Rule" id="MF_00422"/>
    </source>
</evidence>
<dbReference type="Proteomes" id="UP000267536">
    <property type="component" value="Unassembled WGS sequence"/>
</dbReference>
<comment type="subunit">
    <text evidence="9">Component of the Sec protein translocase complex. Heterotrimer consisting of SecY, SecE and SecG subunits. The heterotrimers can form oligomers, although 1 heterotrimer is thought to be able to translocate proteins. Interacts with the ribosome. Interacts with SecDF, and other proteins may be involved. Interacts with SecA.</text>
</comment>
<comment type="subcellular location">
    <subcellularLocation>
        <location evidence="9">Cell membrane</location>
        <topology evidence="9">Single-pass membrane protein</topology>
    </subcellularLocation>
    <subcellularLocation>
        <location evidence="1">Membrane</location>
    </subcellularLocation>
</comment>
<dbReference type="Pfam" id="PF00584">
    <property type="entry name" value="SecE"/>
    <property type="match status" value="1"/>
</dbReference>
<dbReference type="NCBIfam" id="TIGR00964">
    <property type="entry name" value="secE_bact"/>
    <property type="match status" value="1"/>
</dbReference>
<dbReference type="GO" id="GO:0043952">
    <property type="term" value="P:protein transport by the Sec complex"/>
    <property type="evidence" value="ECO:0007669"/>
    <property type="project" value="UniProtKB-UniRule"/>
</dbReference>
<name>A0A3N4GSA2_9ACTN</name>
<dbReference type="GO" id="GO:0006605">
    <property type="term" value="P:protein targeting"/>
    <property type="evidence" value="ECO:0007669"/>
    <property type="project" value="UniProtKB-UniRule"/>
</dbReference>
<evidence type="ECO:0000256" key="3">
    <source>
        <dbReference type="ARBA" id="ARBA00022475"/>
    </source>
</evidence>
<evidence type="ECO:0000256" key="5">
    <source>
        <dbReference type="ARBA" id="ARBA00022927"/>
    </source>
</evidence>
<accession>A0A3N4GSA2</accession>
<dbReference type="HAMAP" id="MF_00422">
    <property type="entry name" value="SecE"/>
    <property type="match status" value="1"/>
</dbReference>
<keyword evidence="5 9" id="KW-0653">Protein transport</keyword>
<dbReference type="GO" id="GO:0005886">
    <property type="term" value="C:plasma membrane"/>
    <property type="evidence" value="ECO:0007669"/>
    <property type="project" value="UniProtKB-SubCell"/>
</dbReference>
<dbReference type="EMBL" id="RKMH01000002">
    <property type="protein sequence ID" value="RPA65682.1"/>
    <property type="molecule type" value="Genomic_DNA"/>
</dbReference>
<feature type="region of interest" description="Disordered" evidence="10">
    <location>
        <begin position="1"/>
        <end position="103"/>
    </location>
</feature>
<evidence type="ECO:0000313" key="11">
    <source>
        <dbReference type="EMBL" id="RPA65682.1"/>
    </source>
</evidence>
<feature type="compositionally biased region" description="Basic and acidic residues" evidence="10">
    <location>
        <begin position="1"/>
        <end position="26"/>
    </location>
</feature>
<feature type="compositionally biased region" description="Acidic residues" evidence="10">
    <location>
        <begin position="35"/>
        <end position="48"/>
    </location>
</feature>
<gene>
    <name evidence="9 11" type="primary">secE</name>
    <name evidence="11" type="ORF">EF294_02735</name>
</gene>
<dbReference type="OrthoDB" id="9805743at2"/>
<sequence length="171" mass="18326">MVRAYVDERTSKLSKRDRAARAKDAAGDAAAAAADELEVSDATDDSDGESPTSLTKSADTELRPSGKRSGRGRRSASAAGTADDDSDSAGGSSVAVKERTKKASPAESRNPFVRIWLFLQQVVAELRKVIWPSRRDLVVYTAVVLVFVVIMTAFIFGIDLGFAKGVLWLFG</sequence>
<dbReference type="GO" id="GO:0008320">
    <property type="term" value="F:protein transmembrane transporter activity"/>
    <property type="evidence" value="ECO:0007669"/>
    <property type="project" value="UniProtKB-UniRule"/>
</dbReference>
<comment type="similarity">
    <text evidence="9">Belongs to the SecE/SEC61-gamma family.</text>
</comment>
<keyword evidence="3 9" id="KW-1003">Cell membrane</keyword>
<dbReference type="InterPro" id="IPR005807">
    <property type="entry name" value="SecE_bac"/>
</dbReference>
<evidence type="ECO:0000256" key="6">
    <source>
        <dbReference type="ARBA" id="ARBA00022989"/>
    </source>
</evidence>
<dbReference type="InterPro" id="IPR038379">
    <property type="entry name" value="SecE_sf"/>
</dbReference>